<sequence length="558" mass="60114">MKTEHPDTAEGQDATAVLDAGEGQAAGRSRARRVWGRVVTGLACAFVFAALVVPSEFARLTPGALLRVPVEGIVGAVVLVVLPPRPRRVVAAVAGALLGLLTIVKVVDVGFDAVLVRPFDLVLDWVLLRPAVEFLDTSLGRGGAVAAIAGVVVLAVAVLVLMTLSVMRLSRLAAGYRRQTVGGAAALWTAWLACAALGAHLVPGVPIASGGTAVLAFDHAREVRTSLLDEKVFAKEASKDAYRGTPGNRLLTGLRGKDVVLAYVESYGRDVIEDPQYAPQVDAVLDAGTKRLRAAGFSARSGFLTSPTAGGGSWLAHATLLSGLWIDNQQRYRTLVGSDRLTLNRAFQRARWRTAAAMPALVRTWPEGGFFGYDKVYDSRNIGYHGPRFSYATMPDQYTLSAIQRSERARTEPVMVETALVSSHAPWASIPRLVDWKDVGDGSVFDPMVTDENPPWPAHIREEYRRSIEYSLNSLISYVRAYGDDDLVLVFLGDHQPASTITGPGAGRDVPITVVARDRRVLDRISGWGWQDGLRPGPDAPVWPMSAFRDKFLAAFGS</sequence>
<proteinExistence type="predicted"/>
<feature type="transmembrane region" description="Helical" evidence="1">
    <location>
        <begin position="64"/>
        <end position="82"/>
    </location>
</feature>
<gene>
    <name evidence="3" type="ORF">AGRA3207_005583</name>
</gene>
<dbReference type="RefSeq" id="WP_231330003.1">
    <property type="nucleotide sequence ID" value="NZ_CP059572.1"/>
</dbReference>
<name>A0ABX8QZM4_9ACTN</name>
<feature type="domain" description="Sulfatase N-terminal" evidence="2">
    <location>
        <begin position="299"/>
        <end position="499"/>
    </location>
</feature>
<reference evidence="3" key="1">
    <citation type="submission" date="2020-07" db="EMBL/GenBank/DDBJ databases">
        <authorList>
            <person name="Tarantini F.S."/>
            <person name="Hong K.W."/>
            <person name="Chan K.G."/>
        </authorList>
    </citation>
    <scope>NUCLEOTIDE SEQUENCE</scope>
    <source>
        <strain evidence="3">32-07</strain>
    </source>
</reference>
<feature type="transmembrane region" description="Helical" evidence="1">
    <location>
        <begin position="144"/>
        <end position="169"/>
    </location>
</feature>
<protein>
    <submittedName>
        <fullName evidence="3">Sulfatase</fullName>
    </submittedName>
</protein>
<keyword evidence="4" id="KW-1185">Reference proteome</keyword>
<dbReference type="EMBL" id="CP059572">
    <property type="protein sequence ID" value="QXJ24291.1"/>
    <property type="molecule type" value="Genomic_DNA"/>
</dbReference>
<evidence type="ECO:0000256" key="1">
    <source>
        <dbReference type="SAM" id="Phobius"/>
    </source>
</evidence>
<dbReference type="Pfam" id="PF00884">
    <property type="entry name" value="Sulfatase"/>
    <property type="match status" value="1"/>
</dbReference>
<dbReference type="Gene3D" id="3.40.720.10">
    <property type="entry name" value="Alkaline Phosphatase, subunit A"/>
    <property type="match status" value="1"/>
</dbReference>
<evidence type="ECO:0000259" key="2">
    <source>
        <dbReference type="Pfam" id="PF00884"/>
    </source>
</evidence>
<dbReference type="SUPFAM" id="SSF53649">
    <property type="entry name" value="Alkaline phosphatase-like"/>
    <property type="match status" value="1"/>
</dbReference>
<dbReference type="Proteomes" id="UP001049518">
    <property type="component" value="Chromosome"/>
</dbReference>
<dbReference type="InterPro" id="IPR017850">
    <property type="entry name" value="Alkaline_phosphatase_core_sf"/>
</dbReference>
<organism evidence="3 4">
    <name type="scientific">Actinomadura graeca</name>
    <dbReference type="NCBI Taxonomy" id="2750812"/>
    <lineage>
        <taxon>Bacteria</taxon>
        <taxon>Bacillati</taxon>
        <taxon>Actinomycetota</taxon>
        <taxon>Actinomycetes</taxon>
        <taxon>Streptosporangiales</taxon>
        <taxon>Thermomonosporaceae</taxon>
        <taxon>Actinomadura</taxon>
    </lineage>
</organism>
<evidence type="ECO:0000313" key="3">
    <source>
        <dbReference type="EMBL" id="QXJ24291.1"/>
    </source>
</evidence>
<feature type="transmembrane region" description="Helical" evidence="1">
    <location>
        <begin position="34"/>
        <end position="52"/>
    </location>
</feature>
<keyword evidence="1" id="KW-1133">Transmembrane helix</keyword>
<dbReference type="InterPro" id="IPR000917">
    <property type="entry name" value="Sulfatase_N"/>
</dbReference>
<feature type="transmembrane region" description="Helical" evidence="1">
    <location>
        <begin position="89"/>
        <end position="107"/>
    </location>
</feature>
<keyword evidence="1" id="KW-0812">Transmembrane</keyword>
<evidence type="ECO:0000313" key="4">
    <source>
        <dbReference type="Proteomes" id="UP001049518"/>
    </source>
</evidence>
<accession>A0ABX8QZM4</accession>
<keyword evidence="1" id="KW-0472">Membrane</keyword>
<feature type="transmembrane region" description="Helical" evidence="1">
    <location>
        <begin position="181"/>
        <end position="202"/>
    </location>
</feature>